<feature type="chain" id="PRO_5040827854" evidence="2">
    <location>
        <begin position="25"/>
        <end position="124"/>
    </location>
</feature>
<dbReference type="SUPFAM" id="SSF50882">
    <property type="entry name" value="beta-Barrel protease inhibitors"/>
    <property type="match status" value="1"/>
</dbReference>
<evidence type="ECO:0000256" key="1">
    <source>
        <dbReference type="ARBA" id="ARBA00022729"/>
    </source>
</evidence>
<dbReference type="EMBL" id="JAPKNK010000009">
    <property type="protein sequence ID" value="MCX5571229.1"/>
    <property type="molecule type" value="Genomic_DNA"/>
</dbReference>
<dbReference type="Gene3D" id="2.40.128.10">
    <property type="match status" value="1"/>
</dbReference>
<accession>A0A9X3E465</accession>
<dbReference type="GO" id="GO:0004866">
    <property type="term" value="F:endopeptidase inhibitor activity"/>
    <property type="evidence" value="ECO:0007669"/>
    <property type="project" value="InterPro"/>
</dbReference>
<evidence type="ECO:0000313" key="4">
    <source>
        <dbReference type="EMBL" id="MCX5571229.1"/>
    </source>
</evidence>
<organism evidence="4 5">
    <name type="scientific">Kaistia nematophila</name>
    <dbReference type="NCBI Taxonomy" id="2994654"/>
    <lineage>
        <taxon>Bacteria</taxon>
        <taxon>Pseudomonadati</taxon>
        <taxon>Pseudomonadota</taxon>
        <taxon>Alphaproteobacteria</taxon>
        <taxon>Hyphomicrobiales</taxon>
        <taxon>Kaistiaceae</taxon>
        <taxon>Kaistia</taxon>
    </lineage>
</organism>
<feature type="signal peptide" evidence="2">
    <location>
        <begin position="1"/>
        <end position="24"/>
    </location>
</feature>
<dbReference type="Proteomes" id="UP001144805">
    <property type="component" value="Unassembled WGS sequence"/>
</dbReference>
<dbReference type="RefSeq" id="WP_266340191.1">
    <property type="nucleotide sequence ID" value="NZ_JAPKNK010000009.1"/>
</dbReference>
<evidence type="ECO:0000256" key="2">
    <source>
        <dbReference type="SAM" id="SignalP"/>
    </source>
</evidence>
<dbReference type="Pfam" id="PF02974">
    <property type="entry name" value="Inh"/>
    <property type="match status" value="1"/>
</dbReference>
<keyword evidence="1 2" id="KW-0732">Signal</keyword>
<comment type="caution">
    <text evidence="4">The sequence shown here is derived from an EMBL/GenBank/DDBJ whole genome shotgun (WGS) entry which is preliminary data.</text>
</comment>
<evidence type="ECO:0000313" key="5">
    <source>
        <dbReference type="Proteomes" id="UP001144805"/>
    </source>
</evidence>
<feature type="domain" description="Alkaline proteinase inhibitor/ Outer membrane lipoprotein Omp19" evidence="3">
    <location>
        <begin position="24"/>
        <end position="109"/>
    </location>
</feature>
<name>A0A9X3E465_9HYPH</name>
<dbReference type="InterPro" id="IPR016085">
    <property type="entry name" value="Protease_inh_B-barrel_dom"/>
</dbReference>
<sequence>MRLIIGVAFLVASCIASVASEAYAEKLKGKFDIWEDFEGGRVCPVTLSDETAIGGFALEGDEACLAELKLGGDPAAWFIDGEGSFVLIDATRHALVRFNALEDGSFYADRSAEGLDNLNLTPAS</sequence>
<keyword evidence="5" id="KW-1185">Reference proteome</keyword>
<dbReference type="AlphaFoldDB" id="A0A9X3E465"/>
<dbReference type="InterPro" id="IPR021140">
    <property type="entry name" value="Inh/Omp19"/>
</dbReference>
<reference evidence="4" key="1">
    <citation type="submission" date="2022-11" db="EMBL/GenBank/DDBJ databases">
        <title>Biodiversity and phylogenetic relationships of bacteria.</title>
        <authorList>
            <person name="Machado R.A.R."/>
            <person name="Bhat A."/>
            <person name="Loulou A."/>
            <person name="Kallel S."/>
        </authorList>
    </citation>
    <scope>NUCLEOTIDE SEQUENCE</scope>
    <source>
        <strain evidence="4">K-TC2</strain>
    </source>
</reference>
<evidence type="ECO:0000259" key="3">
    <source>
        <dbReference type="Pfam" id="PF02974"/>
    </source>
</evidence>
<gene>
    <name evidence="4" type="ORF">OSH07_18655</name>
</gene>
<protein>
    <submittedName>
        <fullName evidence="4">AprI/Inh family metalloprotease inhibitor</fullName>
    </submittedName>
</protein>
<proteinExistence type="predicted"/>